<dbReference type="EMBL" id="CP135018">
    <property type="protein sequence ID" value="XAJ80670.1"/>
    <property type="molecule type" value="Genomic_DNA"/>
</dbReference>
<dbReference type="GO" id="GO:0030234">
    <property type="term" value="F:enzyme regulator activity"/>
    <property type="evidence" value="ECO:0007669"/>
    <property type="project" value="TreeGrafter"/>
</dbReference>
<organism evidence="1">
    <name type="scientific">Buchnera aphidicola</name>
    <name type="common">Aphis aurantii</name>
    <dbReference type="NCBI Taxonomy" id="1470492"/>
    <lineage>
        <taxon>Bacteria</taxon>
        <taxon>Pseudomonadati</taxon>
        <taxon>Pseudomonadota</taxon>
        <taxon>Gammaproteobacteria</taxon>
        <taxon>Enterobacterales</taxon>
        <taxon>Erwiniaceae</taxon>
        <taxon>Buchnera</taxon>
    </lineage>
</organism>
<dbReference type="PANTHER" id="PTHR40593">
    <property type="entry name" value="PENICILLIN-BINDING PROTEIN ACTIVATOR LPOB"/>
    <property type="match status" value="1"/>
</dbReference>
<sequence length="155" mass="18078">MLNQNNNSEENTNIILLNFTNTVDNIITEISHDKNIFFSKKISLYINTLRNKSNIFLENKKLTNIIKHHISKKINTFSIINQNQINKTKKKLGLSENNEFINTSTAMLLARNNQAIYYIDSSIIQNNQLLLLKIKLILVQTGEIIFQKTKNFYFL</sequence>
<name>A0AAU6W6K9_9GAMM</name>
<dbReference type="AlphaFoldDB" id="A0AAU6W6K9"/>
<proteinExistence type="predicted"/>
<dbReference type="GO" id="GO:0009252">
    <property type="term" value="P:peptidoglycan biosynthetic process"/>
    <property type="evidence" value="ECO:0007669"/>
    <property type="project" value="TreeGrafter"/>
</dbReference>
<dbReference type="RefSeq" id="WP_343154049.1">
    <property type="nucleotide sequence ID" value="NZ_CP135018.1"/>
</dbReference>
<accession>A0AAU6W6K9</accession>
<dbReference type="Gene3D" id="3.40.50.10610">
    <property type="entry name" value="ABC-type transport auxiliary lipoprotein component"/>
    <property type="match status" value="1"/>
</dbReference>
<dbReference type="InterPro" id="IPR014094">
    <property type="entry name" value="LpoB"/>
</dbReference>
<reference evidence="1" key="1">
    <citation type="submission" date="2024-06" db="EMBL/GenBank/DDBJ databases">
        <title>Unveiling Genomic Reduction in Obligate Endosymbionts Buchnera of Aphids: Insights from Phylogenomic Comparative Analysis with Novel Genome Data and Co-obligate Endosymbionts.</title>
        <authorList>
            <person name="Lu C."/>
            <person name="Zou T."/>
            <person name="Liu Q."/>
            <person name="Huang X."/>
        </authorList>
    </citation>
    <scope>NUCLEOTIDE SEQUENCE</scope>
    <source>
        <strain evidence="1">Aphau13</strain>
    </source>
</reference>
<dbReference type="Pfam" id="PF13036">
    <property type="entry name" value="LpoB"/>
    <property type="match status" value="1"/>
</dbReference>
<dbReference type="GO" id="GO:0031241">
    <property type="term" value="C:periplasmic side of cell outer membrane"/>
    <property type="evidence" value="ECO:0007669"/>
    <property type="project" value="TreeGrafter"/>
</dbReference>
<gene>
    <name evidence="1" type="ORF">RJT31_01810</name>
</gene>
<dbReference type="PANTHER" id="PTHR40593:SF1">
    <property type="entry name" value="PENICILLIN-BINDING PROTEIN ACTIVATOR LPOB"/>
    <property type="match status" value="1"/>
</dbReference>
<protein>
    <submittedName>
        <fullName evidence="1">Uncharacterized protein</fullName>
    </submittedName>
</protein>
<evidence type="ECO:0000313" key="1">
    <source>
        <dbReference type="EMBL" id="XAJ80670.1"/>
    </source>
</evidence>